<sequence length="84" mass="9732">MITARQVEYARITFSLPNSMNIALNKLKHEISTSKSEIIKLAIESYLAEQKKIKLQKAVEMMEDEYENSDKLTEFTSLDSENFI</sequence>
<protein>
    <recommendedName>
        <fullName evidence="2">Ribbon-helix-helix protein CopG domain-containing protein</fullName>
    </recommendedName>
</protein>
<evidence type="ECO:0000313" key="1">
    <source>
        <dbReference type="EMBL" id="SFV58887.1"/>
    </source>
</evidence>
<dbReference type="InterPro" id="IPR013321">
    <property type="entry name" value="Arc_rbn_hlx_hlx"/>
</dbReference>
<dbReference type="AlphaFoldDB" id="A0A1W1BZI0"/>
<gene>
    <name evidence="1" type="ORF">MNB_SV-9-1158</name>
</gene>
<dbReference type="EMBL" id="FPHG01000037">
    <property type="protein sequence ID" value="SFV58887.1"/>
    <property type="molecule type" value="Genomic_DNA"/>
</dbReference>
<name>A0A1W1BZI0_9ZZZZ</name>
<evidence type="ECO:0008006" key="2">
    <source>
        <dbReference type="Google" id="ProtNLM"/>
    </source>
</evidence>
<proteinExistence type="predicted"/>
<dbReference type="GO" id="GO:0006355">
    <property type="term" value="P:regulation of DNA-templated transcription"/>
    <property type="evidence" value="ECO:0007669"/>
    <property type="project" value="InterPro"/>
</dbReference>
<organism evidence="1">
    <name type="scientific">hydrothermal vent metagenome</name>
    <dbReference type="NCBI Taxonomy" id="652676"/>
    <lineage>
        <taxon>unclassified sequences</taxon>
        <taxon>metagenomes</taxon>
        <taxon>ecological metagenomes</taxon>
    </lineage>
</organism>
<dbReference type="CDD" id="cd21631">
    <property type="entry name" value="RHH_CopG_NikR-like"/>
    <property type="match status" value="1"/>
</dbReference>
<dbReference type="Gene3D" id="1.10.1220.10">
    <property type="entry name" value="Met repressor-like"/>
    <property type="match status" value="1"/>
</dbReference>
<accession>A0A1W1BZI0</accession>
<reference evidence="1" key="1">
    <citation type="submission" date="2016-10" db="EMBL/GenBank/DDBJ databases">
        <authorList>
            <person name="de Groot N.N."/>
        </authorList>
    </citation>
    <scope>NUCLEOTIDE SEQUENCE</scope>
</reference>